<dbReference type="GeneID" id="77804907"/>
<evidence type="ECO:0000313" key="2">
    <source>
        <dbReference type="Proteomes" id="UP001164743"/>
    </source>
</evidence>
<protein>
    <submittedName>
        <fullName evidence="1">Uncharacterized protein</fullName>
    </submittedName>
</protein>
<name>A0ABY7D6M3_9BASI</name>
<organism evidence="1 2">
    <name type="scientific">Puccinia triticina</name>
    <dbReference type="NCBI Taxonomy" id="208348"/>
    <lineage>
        <taxon>Eukaryota</taxon>
        <taxon>Fungi</taxon>
        <taxon>Dikarya</taxon>
        <taxon>Basidiomycota</taxon>
        <taxon>Pucciniomycotina</taxon>
        <taxon>Pucciniomycetes</taxon>
        <taxon>Pucciniales</taxon>
        <taxon>Pucciniaceae</taxon>
        <taxon>Puccinia</taxon>
    </lineage>
</organism>
<proteinExistence type="predicted"/>
<dbReference type="RefSeq" id="XP_053027979.1">
    <property type="nucleotide sequence ID" value="XM_053164012.1"/>
</dbReference>
<dbReference type="EMBL" id="CP110436">
    <property type="protein sequence ID" value="WAQ92424.1"/>
    <property type="molecule type" value="Genomic_DNA"/>
</dbReference>
<reference evidence="1" key="1">
    <citation type="submission" date="2022-10" db="EMBL/GenBank/DDBJ databases">
        <title>Puccinia triticina Genome sequencing and assembly.</title>
        <authorList>
            <person name="Li C."/>
        </authorList>
    </citation>
    <scope>NUCLEOTIDE SEQUENCE</scope>
    <source>
        <strain evidence="1">Pt15</strain>
    </source>
</reference>
<evidence type="ECO:0000313" key="1">
    <source>
        <dbReference type="EMBL" id="WAQ92424.1"/>
    </source>
</evidence>
<accession>A0ABY7D6M3</accession>
<keyword evidence="2" id="KW-1185">Reference proteome</keyword>
<dbReference type="Proteomes" id="UP001164743">
    <property type="component" value="Chromosome 16A"/>
</dbReference>
<gene>
    <name evidence="1" type="ORF">PtA15_16A332</name>
</gene>
<sequence>MGPRRAAGLEAGGKEGKLSGTSQVVKVAGVASFVATDVHVAACRREERQS</sequence>